<organism evidence="2 3">
    <name type="scientific">Eumeta variegata</name>
    <name type="common">Bagworm moth</name>
    <name type="synonym">Eumeta japonica</name>
    <dbReference type="NCBI Taxonomy" id="151549"/>
    <lineage>
        <taxon>Eukaryota</taxon>
        <taxon>Metazoa</taxon>
        <taxon>Ecdysozoa</taxon>
        <taxon>Arthropoda</taxon>
        <taxon>Hexapoda</taxon>
        <taxon>Insecta</taxon>
        <taxon>Pterygota</taxon>
        <taxon>Neoptera</taxon>
        <taxon>Endopterygota</taxon>
        <taxon>Lepidoptera</taxon>
        <taxon>Glossata</taxon>
        <taxon>Ditrysia</taxon>
        <taxon>Tineoidea</taxon>
        <taxon>Psychidae</taxon>
        <taxon>Oiketicinae</taxon>
        <taxon>Eumeta</taxon>
    </lineage>
</organism>
<evidence type="ECO:0000313" key="3">
    <source>
        <dbReference type="Proteomes" id="UP000299102"/>
    </source>
</evidence>
<feature type="region of interest" description="Disordered" evidence="1">
    <location>
        <begin position="33"/>
        <end position="66"/>
    </location>
</feature>
<dbReference type="EMBL" id="BGZK01002083">
    <property type="protein sequence ID" value="GBP90418.1"/>
    <property type="molecule type" value="Genomic_DNA"/>
</dbReference>
<feature type="compositionally biased region" description="Low complexity" evidence="1">
    <location>
        <begin position="33"/>
        <end position="50"/>
    </location>
</feature>
<reference evidence="2 3" key="1">
    <citation type="journal article" date="2019" name="Commun. Biol.">
        <title>The bagworm genome reveals a unique fibroin gene that provides high tensile strength.</title>
        <authorList>
            <person name="Kono N."/>
            <person name="Nakamura H."/>
            <person name="Ohtoshi R."/>
            <person name="Tomita M."/>
            <person name="Numata K."/>
            <person name="Arakawa K."/>
        </authorList>
    </citation>
    <scope>NUCLEOTIDE SEQUENCE [LARGE SCALE GENOMIC DNA]</scope>
</reference>
<sequence length="123" mass="13494">MESRLGARSRSWPTVHETNVNYQFCTSARATASNKLKSSSSSSSSSSLNLQPVAMTERDKSRYTEGSIKTTEHIGVGLSTIDIESFVQYNARNSAAVKLVAKAPQRREIRTRGGEGEVEPSKR</sequence>
<dbReference type="Proteomes" id="UP000299102">
    <property type="component" value="Unassembled WGS sequence"/>
</dbReference>
<gene>
    <name evidence="2" type="ORF">EVAR_42969_1</name>
</gene>
<accession>A0A4C1ZRP5</accession>
<proteinExistence type="predicted"/>
<keyword evidence="3" id="KW-1185">Reference proteome</keyword>
<protein>
    <submittedName>
        <fullName evidence="2">Uncharacterized protein</fullName>
    </submittedName>
</protein>
<evidence type="ECO:0000256" key="1">
    <source>
        <dbReference type="SAM" id="MobiDB-lite"/>
    </source>
</evidence>
<name>A0A4C1ZRP5_EUMVA</name>
<evidence type="ECO:0000313" key="2">
    <source>
        <dbReference type="EMBL" id="GBP90418.1"/>
    </source>
</evidence>
<dbReference type="AlphaFoldDB" id="A0A4C1ZRP5"/>
<comment type="caution">
    <text evidence="2">The sequence shown here is derived from an EMBL/GenBank/DDBJ whole genome shotgun (WGS) entry which is preliminary data.</text>
</comment>